<dbReference type="Pfam" id="PF00144">
    <property type="entry name" value="Beta-lactamase"/>
    <property type="match status" value="1"/>
</dbReference>
<dbReference type="PANTHER" id="PTHR21228:SF40">
    <property type="entry name" value="LD45607P"/>
    <property type="match status" value="1"/>
</dbReference>
<gene>
    <name evidence="10" type="ORF">SCF082_LOCUS21514</name>
</gene>
<dbReference type="PANTHER" id="PTHR21228">
    <property type="entry name" value="FAST LEU-RICH DOMAIN-CONTAINING"/>
    <property type="match status" value="1"/>
</dbReference>
<dbReference type="EMBL" id="CAXAMM010015280">
    <property type="protein sequence ID" value="CAK9035953.1"/>
    <property type="molecule type" value="Genomic_DNA"/>
</dbReference>
<feature type="region of interest" description="Disordered" evidence="6">
    <location>
        <begin position="605"/>
        <end position="626"/>
    </location>
</feature>
<evidence type="ECO:0000256" key="3">
    <source>
        <dbReference type="ARBA" id="ARBA00022989"/>
    </source>
</evidence>
<dbReference type="SUPFAM" id="SSF56601">
    <property type="entry name" value="beta-lactamase/transpeptidase-like"/>
    <property type="match status" value="1"/>
</dbReference>
<evidence type="ECO:0008006" key="12">
    <source>
        <dbReference type="Google" id="ProtNLM"/>
    </source>
</evidence>
<dbReference type="InterPro" id="IPR050870">
    <property type="entry name" value="FAST_kinase"/>
</dbReference>
<accession>A0ABP0L9W9</accession>
<feature type="compositionally biased region" description="Basic and acidic residues" evidence="6">
    <location>
        <begin position="942"/>
        <end position="953"/>
    </location>
</feature>
<evidence type="ECO:0000259" key="9">
    <source>
        <dbReference type="Pfam" id="PF26188"/>
    </source>
</evidence>
<protein>
    <recommendedName>
        <fullName evidence="12">Beta-lactamase-related domain-containing protein</fullName>
    </recommendedName>
</protein>
<evidence type="ECO:0000313" key="11">
    <source>
        <dbReference type="Proteomes" id="UP001642464"/>
    </source>
</evidence>
<keyword evidence="2" id="KW-0256">Endoplasmic reticulum</keyword>
<keyword evidence="5" id="KW-0968">Cytoplasmic vesicle</keyword>
<feature type="domain" description="RNA-editing substrate-binding complex 6 protein" evidence="9">
    <location>
        <begin position="379"/>
        <end position="511"/>
    </location>
</feature>
<feature type="region of interest" description="Disordered" evidence="6">
    <location>
        <begin position="933"/>
        <end position="953"/>
    </location>
</feature>
<organism evidence="10 11">
    <name type="scientific">Durusdinium trenchii</name>
    <dbReference type="NCBI Taxonomy" id="1381693"/>
    <lineage>
        <taxon>Eukaryota</taxon>
        <taxon>Sar</taxon>
        <taxon>Alveolata</taxon>
        <taxon>Dinophyceae</taxon>
        <taxon>Suessiales</taxon>
        <taxon>Symbiodiniaceae</taxon>
        <taxon>Durusdinium</taxon>
    </lineage>
</organism>
<evidence type="ECO:0000313" key="10">
    <source>
        <dbReference type="EMBL" id="CAK9035953.1"/>
    </source>
</evidence>
<dbReference type="InterPro" id="IPR019013">
    <property type="entry name" value="Vma21"/>
</dbReference>
<dbReference type="InterPro" id="IPR012338">
    <property type="entry name" value="Beta-lactam/transpept-like"/>
</dbReference>
<dbReference type="InterPro" id="IPR001466">
    <property type="entry name" value="Beta-lactam-related"/>
</dbReference>
<evidence type="ECO:0000256" key="1">
    <source>
        <dbReference type="ARBA" id="ARBA00022692"/>
    </source>
</evidence>
<comment type="caution">
    <text evidence="10">The sequence shown here is derived from an EMBL/GenBank/DDBJ whole genome shotgun (WGS) entry which is preliminary data.</text>
</comment>
<evidence type="ECO:0000259" key="8">
    <source>
        <dbReference type="Pfam" id="PF00144"/>
    </source>
</evidence>
<evidence type="ECO:0000256" key="7">
    <source>
        <dbReference type="SAM" id="Phobius"/>
    </source>
</evidence>
<keyword evidence="3 7" id="KW-1133">Transmembrane helix</keyword>
<name>A0ABP0L9W9_9DINO</name>
<feature type="transmembrane region" description="Helical" evidence="7">
    <location>
        <begin position="694"/>
        <end position="718"/>
    </location>
</feature>
<dbReference type="Gene3D" id="3.40.710.10">
    <property type="entry name" value="DD-peptidase/beta-lactamase superfamily"/>
    <property type="match status" value="1"/>
</dbReference>
<keyword evidence="4 7" id="KW-0472">Membrane</keyword>
<sequence length="1060" mass="115499">MRDKYDMGLAAAFYSPKLNFTVASGYTDAGLGMGNKTRLAQVDDLYVWGSTTKMITAPAVLQLVEQGKVNLTDPIALHIDPILIALNGTRLEDHFGSPIHGVQIQHLLHMTSGIQDYDGEAFSRAQFANRSKAFGPIEIIGKFVSPTLQSVPGQQQMYCSTNYILLGLVLATHYHQPDSSWAWQNYDQASVVPKALQKVFKNSKFVMSGPCSQYTPVHGFMEFYPSAQLPKQDVWDVSCLGGWTAGNYVGSVADVARFTYELYNKKKSSILSSASQALLTNFSVATNVETTKQAQPADFTCLAYHELKAVLTGRPKPHCAMVIPQRFIGKCVCMPEIVAIAVPAQGQVDTFKPFELSTILWCHAQNRYFETADCGGAQPLFKAAAGTVPRLLEDFTLRCLVTIAWSFAAYRHKEEHLFQAIGDHLISQVHTANCGELANIAWAYGLLQIHHERLFQEVARRANVRLQDFKQQEIASIIWGFAASDILPAAFFSNAALAAQRLALTPQQTTNILWALTRRRCKQSSVATTVLALLPPATKQIERFNMPEIAICSMAAAKVVKHAESSKAGSSSSMVLALTLIELWASITVISTLLFVGMDSPSPELPTINQTESAPESATEEASANVESLNSSTAADKANVKTTTLLQALGDQSNRDVAKQFAGFSSALALLPVIGLFLTEYLLRGFVSDSNSRWMYSAFAAVILVNVVLVAFVVHCFAEGFPDQKMSEVDTKAEKEIGGACTERKIEEEEPKKDKVFSVDLGTLQPPALLEGACQGMFRALFAEAARRMDSFKPREMQSLSVLCAQPLGLENAGDMSAGDLRSCCFALATTGSPAHQPLSLLDELLEEDQDLFWDPDPVEAPRRPTPSTSSMNMQPMVAPAGIPFVQPVVGWTPPVAALQPEMTGALPGWPQPGMFAAGYRPQQDIGVNMPGPAGPAPMHGADMERQEQPNDPRARNEFVYSVSTKNTFLHVDDEEEDQEDLSGASQPWLSEASLGPPLQFLPKDIELNELQAFRADYMKFRAGQATGARGEIQDVPEVPLASESTVGALDLQTAVPGVQ</sequence>
<dbReference type="Proteomes" id="UP001642464">
    <property type="component" value="Unassembled WGS sequence"/>
</dbReference>
<feature type="transmembrane region" description="Helical" evidence="7">
    <location>
        <begin position="574"/>
        <end position="596"/>
    </location>
</feature>
<evidence type="ECO:0000256" key="6">
    <source>
        <dbReference type="SAM" id="MobiDB-lite"/>
    </source>
</evidence>
<dbReference type="Pfam" id="PF26188">
    <property type="entry name" value="RESC6"/>
    <property type="match status" value="1"/>
</dbReference>
<evidence type="ECO:0000256" key="5">
    <source>
        <dbReference type="ARBA" id="ARBA00023329"/>
    </source>
</evidence>
<keyword evidence="1 7" id="KW-0812">Transmembrane</keyword>
<proteinExistence type="predicted"/>
<evidence type="ECO:0000256" key="4">
    <source>
        <dbReference type="ARBA" id="ARBA00023136"/>
    </source>
</evidence>
<keyword evidence="11" id="KW-1185">Reference proteome</keyword>
<dbReference type="Pfam" id="PF09446">
    <property type="entry name" value="VMA21"/>
    <property type="match status" value="1"/>
</dbReference>
<reference evidence="10 11" key="1">
    <citation type="submission" date="2024-02" db="EMBL/GenBank/DDBJ databases">
        <authorList>
            <person name="Chen Y."/>
            <person name="Shah S."/>
            <person name="Dougan E. K."/>
            <person name="Thang M."/>
            <person name="Chan C."/>
        </authorList>
    </citation>
    <scope>NUCLEOTIDE SEQUENCE [LARGE SCALE GENOMIC DNA]</scope>
</reference>
<feature type="compositionally biased region" description="Low complexity" evidence="6">
    <location>
        <begin position="611"/>
        <end position="624"/>
    </location>
</feature>
<feature type="domain" description="Beta-lactamase-related" evidence="8">
    <location>
        <begin position="30"/>
        <end position="174"/>
    </location>
</feature>
<feature type="transmembrane region" description="Helical" evidence="7">
    <location>
        <begin position="661"/>
        <end position="682"/>
    </location>
</feature>
<dbReference type="InterPro" id="IPR058917">
    <property type="entry name" value="RESC6_dom"/>
</dbReference>
<evidence type="ECO:0000256" key="2">
    <source>
        <dbReference type="ARBA" id="ARBA00022824"/>
    </source>
</evidence>